<evidence type="ECO:0000259" key="3">
    <source>
        <dbReference type="PROSITE" id="PS50846"/>
    </source>
</evidence>
<keyword evidence="2" id="KW-0732">Signal</keyword>
<dbReference type="Gene3D" id="3.30.70.100">
    <property type="match status" value="1"/>
</dbReference>
<dbReference type="InterPro" id="IPR036163">
    <property type="entry name" value="HMA_dom_sf"/>
</dbReference>
<keyword evidence="1" id="KW-0479">Metal-binding</keyword>
<dbReference type="OrthoDB" id="1121721at2"/>
<name>A0A2V4A2V0_9BACT</name>
<keyword evidence="5" id="KW-1185">Reference proteome</keyword>
<dbReference type="EMBL" id="QFLI01000002">
    <property type="protein sequence ID" value="PXY02207.1"/>
    <property type="molecule type" value="Genomic_DNA"/>
</dbReference>
<feature type="chain" id="PRO_5015979429" evidence="2">
    <location>
        <begin position="27"/>
        <end position="104"/>
    </location>
</feature>
<comment type="caution">
    <text evidence="4">The sequence shown here is derived from an EMBL/GenBank/DDBJ whole genome shotgun (WGS) entry which is preliminary data.</text>
</comment>
<dbReference type="Pfam" id="PF00403">
    <property type="entry name" value="HMA"/>
    <property type="match status" value="1"/>
</dbReference>
<dbReference type="Proteomes" id="UP000248079">
    <property type="component" value="Unassembled WGS sequence"/>
</dbReference>
<dbReference type="PANTHER" id="PTHR22814:SF84">
    <property type="entry name" value="HEAVY METAL-ASSOCIATED ISOPRENYLATED PLANT PROTEIN 24"/>
    <property type="match status" value="1"/>
</dbReference>
<dbReference type="AlphaFoldDB" id="A0A2V4A2V0"/>
<dbReference type="SUPFAM" id="SSF55008">
    <property type="entry name" value="HMA, heavy metal-associated domain"/>
    <property type="match status" value="1"/>
</dbReference>
<evidence type="ECO:0000256" key="1">
    <source>
        <dbReference type="ARBA" id="ARBA00022723"/>
    </source>
</evidence>
<evidence type="ECO:0000313" key="4">
    <source>
        <dbReference type="EMBL" id="PXY02207.1"/>
    </source>
</evidence>
<feature type="domain" description="HMA" evidence="3">
    <location>
        <begin position="34"/>
        <end position="100"/>
    </location>
</feature>
<dbReference type="GO" id="GO:0046872">
    <property type="term" value="F:metal ion binding"/>
    <property type="evidence" value="ECO:0007669"/>
    <property type="project" value="UniProtKB-KW"/>
</dbReference>
<reference evidence="4 5" key="1">
    <citation type="submission" date="2018-05" db="EMBL/GenBank/DDBJ databases">
        <title>Marinifilum breve JC075T sp. nov., a marine bacterium isolated from Yongle Blue Hole in the South China Sea.</title>
        <authorList>
            <person name="Fu T."/>
        </authorList>
    </citation>
    <scope>NUCLEOTIDE SEQUENCE [LARGE SCALE GENOMIC DNA]</scope>
    <source>
        <strain evidence="4 5">JC075</strain>
    </source>
</reference>
<proteinExistence type="predicted"/>
<dbReference type="InterPro" id="IPR006121">
    <property type="entry name" value="HMA_dom"/>
</dbReference>
<dbReference type="PANTHER" id="PTHR22814">
    <property type="entry name" value="COPPER TRANSPORT PROTEIN ATOX1-RELATED"/>
    <property type="match status" value="1"/>
</dbReference>
<organism evidence="4 5">
    <name type="scientific">Marinifilum breve</name>
    <dbReference type="NCBI Taxonomy" id="2184082"/>
    <lineage>
        <taxon>Bacteria</taxon>
        <taxon>Pseudomonadati</taxon>
        <taxon>Bacteroidota</taxon>
        <taxon>Bacteroidia</taxon>
        <taxon>Marinilabiliales</taxon>
        <taxon>Marinifilaceae</taxon>
    </lineage>
</organism>
<sequence>MKNLSKIFKSTLLVLSIVITSTLSYAANKSDKKVETVVFKVEMDCMGCAGKIEKNIPFEKGVKKLDVDFKAQKVTISYKTDKTSKENLKKALEKLKFKVEEIKA</sequence>
<dbReference type="CDD" id="cd00371">
    <property type="entry name" value="HMA"/>
    <property type="match status" value="1"/>
</dbReference>
<dbReference type="RefSeq" id="WP_110359841.1">
    <property type="nucleotide sequence ID" value="NZ_QFLI01000002.1"/>
</dbReference>
<protein>
    <submittedName>
        <fullName evidence="4">Cation transporter</fullName>
    </submittedName>
</protein>
<gene>
    <name evidence="4" type="ORF">DF185_06055</name>
</gene>
<feature type="signal peptide" evidence="2">
    <location>
        <begin position="1"/>
        <end position="26"/>
    </location>
</feature>
<evidence type="ECO:0000313" key="5">
    <source>
        <dbReference type="Proteomes" id="UP000248079"/>
    </source>
</evidence>
<evidence type="ECO:0000256" key="2">
    <source>
        <dbReference type="SAM" id="SignalP"/>
    </source>
</evidence>
<dbReference type="PROSITE" id="PS50846">
    <property type="entry name" value="HMA_2"/>
    <property type="match status" value="1"/>
</dbReference>
<accession>A0A2V4A2V0</accession>